<keyword evidence="3" id="KW-1185">Reference proteome</keyword>
<evidence type="ECO:0000259" key="1">
    <source>
        <dbReference type="Pfam" id="PF26441"/>
    </source>
</evidence>
<organism evidence="2 3">
    <name type="scientific">Halorientalis persicus</name>
    <dbReference type="NCBI Taxonomy" id="1367881"/>
    <lineage>
        <taxon>Archaea</taxon>
        <taxon>Methanobacteriati</taxon>
        <taxon>Methanobacteriota</taxon>
        <taxon>Stenosarchaea group</taxon>
        <taxon>Halobacteria</taxon>
        <taxon>Halobacteriales</taxon>
        <taxon>Haloarculaceae</taxon>
        <taxon>Halorientalis</taxon>
    </lineage>
</organism>
<dbReference type="Pfam" id="PF26441">
    <property type="entry name" value="DUF8121"/>
    <property type="match status" value="1"/>
</dbReference>
<gene>
    <name evidence="2" type="ORF">SAMN05216388_100554</name>
</gene>
<dbReference type="AlphaFoldDB" id="A0A1H8JEY6"/>
<dbReference type="OrthoDB" id="275831at2157"/>
<evidence type="ECO:0000313" key="3">
    <source>
        <dbReference type="Proteomes" id="UP000198775"/>
    </source>
</evidence>
<dbReference type="EMBL" id="FOCX01000005">
    <property type="protein sequence ID" value="SEN78995.1"/>
    <property type="molecule type" value="Genomic_DNA"/>
</dbReference>
<sequence>MDRRRALVTVGSALSLPLAGCVVGGEPVAGTTALSGPTRTTDGPETHLEYARDGETVATMSLLGRGFDPEDGESRFRLSVSHDSDLRVQRLRYRLHAPAGDLETAVDLYLQRPSGDSWPPITFHQEDGPSRTLVELDDLGRQGIGTVTLDFLGDTAAEVDGFDLTVDALATFSGFGVGQFSATGTFEHRFGQNA</sequence>
<feature type="domain" description="DUF8121" evidence="1">
    <location>
        <begin position="35"/>
        <end position="177"/>
    </location>
</feature>
<dbReference type="Proteomes" id="UP000198775">
    <property type="component" value="Unassembled WGS sequence"/>
</dbReference>
<accession>A0A1H8JEY6</accession>
<name>A0A1H8JEY6_9EURY</name>
<dbReference type="InterPro" id="IPR058434">
    <property type="entry name" value="DUF8121"/>
</dbReference>
<evidence type="ECO:0000313" key="2">
    <source>
        <dbReference type="EMBL" id="SEN78995.1"/>
    </source>
</evidence>
<protein>
    <recommendedName>
        <fullName evidence="1">DUF8121 domain-containing protein</fullName>
    </recommendedName>
</protein>
<dbReference type="RefSeq" id="WP_092658811.1">
    <property type="nucleotide sequence ID" value="NZ_FOCX01000005.1"/>
</dbReference>
<reference evidence="3" key="1">
    <citation type="submission" date="2016-10" db="EMBL/GenBank/DDBJ databases">
        <authorList>
            <person name="Varghese N."/>
            <person name="Submissions S."/>
        </authorList>
    </citation>
    <scope>NUCLEOTIDE SEQUENCE [LARGE SCALE GENOMIC DNA]</scope>
    <source>
        <strain evidence="3">IBRC-M 10043</strain>
    </source>
</reference>
<proteinExistence type="predicted"/>